<dbReference type="EMBL" id="ADNJ02000001">
    <property type="protein sequence ID" value="EFY99885.2"/>
    <property type="molecule type" value="Genomic_DNA"/>
</dbReference>
<dbReference type="AlphaFoldDB" id="E9EXR5"/>
<dbReference type="Proteomes" id="UP000002498">
    <property type="component" value="Unassembled WGS sequence"/>
</dbReference>
<sequence>MSPQVDEGPLISDAGGITDQADSHYNRGDSDSQQIHDQDDTTSMNPGHQAASVKKKKKGRSRGNKSTAHRGPTALPRNHGTGFEEYFADPPMTPDEAAEEKLEIYADCLPFEERIQSCIRRFRARRRMQGDQIRYFDEYLFLGGIDTSGNAFSGLDTSDLKDLTPAQRREATVTDTVNGACGADDRFYNGDDEHWSVDFAGVAAGLFSTSLGQLTGFEPKKTESLIGLVENFLRYVLLHEVCPEYKDNIQSALQVCNQARQEWPALNQLTAELPGYFNLAATELFSSVAVGDWSFLSFSKPSSYDPKTVFLAVCALCDEDFTLDEFHQDRVEASKECTYTLEVTSVEGPCSLTLDKFASLLIEGSDCGVSPVGKVFFKPAIIEDEWETPSMHISPQDANIWVYLERSLLTHVMPKMKMDITLVELNTGIRFIKTIHRIVPSFYTFLPQQMMRHYKQPRDDDRPAPSVHDTGAEEGQSTE</sequence>
<dbReference type="HOGENOM" id="CLU_023193_2_0_1"/>
<dbReference type="OrthoDB" id="435402at2759"/>
<dbReference type="GO" id="GO:0031047">
    <property type="term" value="P:regulatory ncRNA-mediated gene silencing"/>
    <property type="evidence" value="ECO:0007669"/>
    <property type="project" value="InterPro"/>
</dbReference>
<protein>
    <submittedName>
        <fullName evidence="2">Argonaute complex, subunit Arb1</fullName>
    </submittedName>
</protein>
<keyword evidence="3" id="KW-1185">Reference proteome</keyword>
<dbReference type="KEGG" id="maj:MAA_04814"/>
<name>E9EXR5_METRA</name>
<gene>
    <name evidence="2" type="ORF">MAA_04814</name>
</gene>
<accession>E9EXR5</accession>
<reference evidence="2 3" key="1">
    <citation type="journal article" date="2011" name="PLoS Genet.">
        <title>Genome sequencing and comparative transcriptomics of the model entomopathogenic fungi Metarhizium anisopliae and M. acridum.</title>
        <authorList>
            <person name="Gao Q."/>
            <person name="Jin K."/>
            <person name="Ying S.H."/>
            <person name="Zhang Y."/>
            <person name="Xiao G."/>
            <person name="Shang Y."/>
            <person name="Duan Z."/>
            <person name="Hu X."/>
            <person name="Xie X.Q."/>
            <person name="Zhou G."/>
            <person name="Peng G."/>
            <person name="Luo Z."/>
            <person name="Huang W."/>
            <person name="Wang B."/>
            <person name="Fang W."/>
            <person name="Wang S."/>
            <person name="Zhong Y."/>
            <person name="Ma L.J."/>
            <person name="St Leger R.J."/>
            <person name="Zhao G.P."/>
            <person name="Pei Y."/>
            <person name="Feng M.G."/>
            <person name="Xia Y."/>
            <person name="Wang C."/>
        </authorList>
    </citation>
    <scope>NUCLEOTIDE SEQUENCE [LARGE SCALE GENOMIC DNA]</scope>
    <source>
        <strain evidence="3">ARSEF 23 / ATCC MYA-3075</strain>
    </source>
</reference>
<evidence type="ECO:0000256" key="1">
    <source>
        <dbReference type="SAM" id="MobiDB-lite"/>
    </source>
</evidence>
<dbReference type="InterPro" id="IPR018606">
    <property type="entry name" value="Arb1"/>
</dbReference>
<feature type="compositionally biased region" description="Basic and acidic residues" evidence="1">
    <location>
        <begin position="21"/>
        <end position="39"/>
    </location>
</feature>
<organism evidence="2 3">
    <name type="scientific">Metarhizium robertsii (strain ARSEF 23 / ATCC MYA-3075)</name>
    <name type="common">Metarhizium anisopliae (strain ARSEF 23)</name>
    <dbReference type="NCBI Taxonomy" id="655844"/>
    <lineage>
        <taxon>Eukaryota</taxon>
        <taxon>Fungi</taxon>
        <taxon>Dikarya</taxon>
        <taxon>Ascomycota</taxon>
        <taxon>Pezizomycotina</taxon>
        <taxon>Sordariomycetes</taxon>
        <taxon>Hypocreomycetidae</taxon>
        <taxon>Hypocreales</taxon>
        <taxon>Clavicipitaceae</taxon>
        <taxon>Metarhizium</taxon>
    </lineage>
</organism>
<evidence type="ECO:0000313" key="2">
    <source>
        <dbReference type="EMBL" id="EFY99885.2"/>
    </source>
</evidence>
<feature type="region of interest" description="Disordered" evidence="1">
    <location>
        <begin position="454"/>
        <end position="479"/>
    </location>
</feature>
<reference evidence="2 3" key="2">
    <citation type="journal article" date="2014" name="Proc. Natl. Acad. Sci. U.S.A.">
        <title>Trajectory and genomic determinants of fungal-pathogen speciation and host adaptation.</title>
        <authorList>
            <person name="Hu X."/>
            <person name="Xiao G."/>
            <person name="Zheng P."/>
            <person name="Shang Y."/>
            <person name="Su Y."/>
            <person name="Zhang X."/>
            <person name="Liu X."/>
            <person name="Zhan S."/>
            <person name="St Leger R.J."/>
            <person name="Wang C."/>
        </authorList>
    </citation>
    <scope>GENOME REANNOTATION</scope>
    <source>
        <strain evidence="3">ARSEF 23 / ATCC MYA-3075</strain>
    </source>
</reference>
<dbReference type="Pfam" id="PF09692">
    <property type="entry name" value="Arb1"/>
    <property type="match status" value="1"/>
</dbReference>
<dbReference type="RefSeq" id="XP_007821101.2">
    <property type="nucleotide sequence ID" value="XM_007822910.2"/>
</dbReference>
<feature type="region of interest" description="Disordered" evidence="1">
    <location>
        <begin position="1"/>
        <end position="93"/>
    </location>
</feature>
<comment type="caution">
    <text evidence="2">The sequence shown here is derived from an EMBL/GenBank/DDBJ whole genome shotgun (WGS) entry which is preliminary data.</text>
</comment>
<feature type="compositionally biased region" description="Basic residues" evidence="1">
    <location>
        <begin position="53"/>
        <end position="63"/>
    </location>
</feature>
<evidence type="ECO:0000313" key="3">
    <source>
        <dbReference type="Proteomes" id="UP000002498"/>
    </source>
</evidence>
<dbReference type="GO" id="GO:0033167">
    <property type="term" value="C:ARC complex"/>
    <property type="evidence" value="ECO:0007669"/>
    <property type="project" value="InterPro"/>
</dbReference>
<dbReference type="GeneID" id="19259100"/>
<proteinExistence type="predicted"/>